<dbReference type="Pfam" id="PF07549">
    <property type="entry name" value="Sec_GG"/>
    <property type="match status" value="1"/>
</dbReference>
<evidence type="ECO:0000259" key="10">
    <source>
        <dbReference type="Pfam" id="PF02355"/>
    </source>
</evidence>
<dbReference type="InterPro" id="IPR055344">
    <property type="entry name" value="SecD_SecF_C_bact"/>
</dbReference>
<evidence type="ECO:0000313" key="14">
    <source>
        <dbReference type="Proteomes" id="UP000602381"/>
    </source>
</evidence>
<evidence type="ECO:0000313" key="13">
    <source>
        <dbReference type="EMBL" id="GGO12940.1"/>
    </source>
</evidence>
<proteinExistence type="inferred from homology"/>
<evidence type="ECO:0000256" key="7">
    <source>
        <dbReference type="ARBA" id="ARBA00023010"/>
    </source>
</evidence>
<dbReference type="NCBIfam" id="TIGR01129">
    <property type="entry name" value="secD"/>
    <property type="match status" value="1"/>
</dbReference>
<dbReference type="NCBIfam" id="TIGR00916">
    <property type="entry name" value="2A0604s01"/>
    <property type="match status" value="1"/>
</dbReference>
<dbReference type="InterPro" id="IPR005791">
    <property type="entry name" value="SecD"/>
</dbReference>
<comment type="subunit">
    <text evidence="9">Forms a complex with SecF. Part of the essential Sec protein translocation apparatus which comprises SecA, SecYEG and auxiliary proteins SecDF-YajC and YidC.</text>
</comment>
<evidence type="ECO:0000256" key="4">
    <source>
        <dbReference type="ARBA" id="ARBA00022692"/>
    </source>
</evidence>
<dbReference type="HAMAP" id="MF_01463_B">
    <property type="entry name" value="SecD_B"/>
    <property type="match status" value="1"/>
</dbReference>
<feature type="transmembrane region" description="Helical" evidence="9">
    <location>
        <begin position="395"/>
        <end position="414"/>
    </location>
</feature>
<evidence type="ECO:0000259" key="11">
    <source>
        <dbReference type="Pfam" id="PF21760"/>
    </source>
</evidence>
<keyword evidence="2 9" id="KW-0813">Transport</keyword>
<dbReference type="Gene3D" id="3.30.1360.200">
    <property type="match status" value="1"/>
</dbReference>
<evidence type="ECO:0000256" key="5">
    <source>
        <dbReference type="ARBA" id="ARBA00022927"/>
    </source>
</evidence>
<dbReference type="RefSeq" id="WP_150005154.1">
    <property type="nucleotide sequence ID" value="NZ_BMOV01000006.1"/>
</dbReference>
<comment type="caution">
    <text evidence="13">The sequence shown here is derived from an EMBL/GenBank/DDBJ whole genome shotgun (WGS) entry which is preliminary data.</text>
</comment>
<comment type="caution">
    <text evidence="9">Lacks conserved residue(s) required for the propagation of feature annotation.</text>
</comment>
<keyword evidence="7 9" id="KW-0811">Translocation</keyword>
<keyword evidence="14" id="KW-1185">Reference proteome</keyword>
<keyword evidence="4 9" id="KW-0812">Transmembrane</keyword>
<feature type="domain" description="Protein export membrane protein SecD/SecF C-terminal" evidence="10">
    <location>
        <begin position="349"/>
        <end position="517"/>
    </location>
</feature>
<dbReference type="InterPro" id="IPR022813">
    <property type="entry name" value="SecD/SecF_arch_bac"/>
</dbReference>
<dbReference type="EMBL" id="BMOV01000006">
    <property type="protein sequence ID" value="GGO12940.1"/>
    <property type="molecule type" value="Genomic_DNA"/>
</dbReference>
<dbReference type="Proteomes" id="UP000602381">
    <property type="component" value="Unassembled WGS sequence"/>
</dbReference>
<dbReference type="Pfam" id="PF21760">
    <property type="entry name" value="SecD_1st"/>
    <property type="match status" value="1"/>
</dbReference>
<feature type="transmembrane region" description="Helical" evidence="9">
    <location>
        <begin position="490"/>
        <end position="518"/>
    </location>
</feature>
<evidence type="ECO:0000256" key="6">
    <source>
        <dbReference type="ARBA" id="ARBA00022989"/>
    </source>
</evidence>
<dbReference type="InterPro" id="IPR054384">
    <property type="entry name" value="SecDF_P1_head"/>
</dbReference>
<comment type="similarity">
    <text evidence="9">Belongs to the SecD/SecF family. SecD subfamily.</text>
</comment>
<dbReference type="InterPro" id="IPR048634">
    <property type="entry name" value="SecD_SecF_C"/>
</dbReference>
<dbReference type="InterPro" id="IPR022646">
    <property type="entry name" value="SecD/SecF_CS"/>
</dbReference>
<feature type="transmembrane region" description="Helical" evidence="9">
    <location>
        <begin position="420"/>
        <end position="441"/>
    </location>
</feature>
<organism evidence="13 14">
    <name type="scientific">Iodidimonas muriae</name>
    <dbReference type="NCBI Taxonomy" id="261467"/>
    <lineage>
        <taxon>Bacteria</taxon>
        <taxon>Pseudomonadati</taxon>
        <taxon>Pseudomonadota</taxon>
        <taxon>Alphaproteobacteria</taxon>
        <taxon>Iodidimonadales</taxon>
        <taxon>Iodidimonadaceae</taxon>
        <taxon>Iodidimonas</taxon>
    </lineage>
</organism>
<keyword evidence="5 9" id="KW-0653">Protein transport</keyword>
<keyword evidence="3 9" id="KW-1003">Cell membrane</keyword>
<name>A0ABQ2LE20_9PROT</name>
<keyword evidence="6 9" id="KW-1133">Transmembrane helix</keyword>
<dbReference type="Pfam" id="PF22599">
    <property type="entry name" value="SecDF_P1_head"/>
    <property type="match status" value="1"/>
</dbReference>
<comment type="subcellular location">
    <subcellularLocation>
        <location evidence="1 9">Cell membrane</location>
        <topology evidence="1 9">Multi-pass membrane protein</topology>
    </subcellularLocation>
</comment>
<feature type="transmembrane region" description="Helical" evidence="9">
    <location>
        <begin position="462"/>
        <end position="484"/>
    </location>
</feature>
<sequence>MLDFPPWKIAVVLLLSFVGLVAAVPNFLSDDQIESLPGFLPDNRITLGLDLQGGAHMLLEVDADAIVSERLANLEAEIREALRDKRILGTIETRGDRVYVRVRDESQRSAALEAVRDLATPVTDGVGLGGALSRNIEVASQGDGQIVVAMTEAAIRARISGAVDQSLEIVRRRIDEMGTREPTIQRQGADRILVQVPGLQDSQQLRSLLETTAKLTFHMVNAAADPNRPPPGFMALPSVDTGEMLVLERRARLTGENLVDASVGFDESSRPVVNFRFDSTGGRRFADITRENVNRRFAIVLDDEIISAPNIQEPILGGAGRIFGNFTMEGANNLAILLRAGALPAPLTIMEERTVGPDLGQDSIEAGEIAGILGLAAVVVFMLLVYGLFGAVANIALLVNIGLLMGALSVLGATLTLPGIAGIVLTVGMAVDANVLVFERIKEEVADGRGPLRAIEAGYQQALSTILDANITTFIAAFLLFQFGSGPVRGFAVTLGIGILTSMFTALMLTRLILVLWLRRRRPQRLPI</sequence>
<dbReference type="PANTHER" id="PTHR30081">
    <property type="entry name" value="PROTEIN-EXPORT MEMBRANE PROTEIN SEC"/>
    <property type="match status" value="1"/>
</dbReference>
<keyword evidence="8 9" id="KW-0472">Membrane</keyword>
<accession>A0ABQ2LE20</accession>
<feature type="transmembrane region" description="Helical" evidence="9">
    <location>
        <begin position="369"/>
        <end position="388"/>
    </location>
</feature>
<evidence type="ECO:0000256" key="9">
    <source>
        <dbReference type="HAMAP-Rule" id="MF_01463"/>
    </source>
</evidence>
<dbReference type="Gene3D" id="1.20.1640.10">
    <property type="entry name" value="Multidrug efflux transporter AcrB transmembrane domain"/>
    <property type="match status" value="1"/>
</dbReference>
<feature type="domain" description="SecDF P1 head subdomain" evidence="12">
    <location>
        <begin position="237"/>
        <end position="345"/>
    </location>
</feature>
<dbReference type="PANTHER" id="PTHR30081:SF1">
    <property type="entry name" value="PROTEIN TRANSLOCASE SUBUNIT SECD"/>
    <property type="match status" value="1"/>
</dbReference>
<dbReference type="Gene3D" id="3.30.70.3400">
    <property type="match status" value="2"/>
</dbReference>
<evidence type="ECO:0000256" key="8">
    <source>
        <dbReference type="ARBA" id="ARBA00023136"/>
    </source>
</evidence>
<evidence type="ECO:0000259" key="12">
    <source>
        <dbReference type="Pfam" id="PF22599"/>
    </source>
</evidence>
<dbReference type="InterPro" id="IPR048631">
    <property type="entry name" value="SecD_1st"/>
</dbReference>
<reference evidence="14" key="1">
    <citation type="journal article" date="2019" name="Int. J. Syst. Evol. Microbiol.">
        <title>The Global Catalogue of Microorganisms (GCM) 10K type strain sequencing project: providing services to taxonomists for standard genome sequencing and annotation.</title>
        <authorList>
            <consortium name="The Broad Institute Genomics Platform"/>
            <consortium name="The Broad Institute Genome Sequencing Center for Infectious Disease"/>
            <person name="Wu L."/>
            <person name="Ma J."/>
        </authorList>
    </citation>
    <scope>NUCLEOTIDE SEQUENCE [LARGE SCALE GENOMIC DNA]</scope>
    <source>
        <strain evidence="14">JCM 17843</strain>
    </source>
</reference>
<evidence type="ECO:0000256" key="3">
    <source>
        <dbReference type="ARBA" id="ARBA00022475"/>
    </source>
</evidence>
<dbReference type="SUPFAM" id="SSF82866">
    <property type="entry name" value="Multidrug efflux transporter AcrB transmembrane domain"/>
    <property type="match status" value="1"/>
</dbReference>
<gene>
    <name evidence="9" type="primary">secD</name>
    <name evidence="13" type="ORF">GCM10007972_18590</name>
</gene>
<protein>
    <recommendedName>
        <fullName evidence="9">Protein translocase subunit SecD</fullName>
    </recommendedName>
</protein>
<dbReference type="Pfam" id="PF02355">
    <property type="entry name" value="SecD_SecF_C"/>
    <property type="match status" value="1"/>
</dbReference>
<evidence type="ECO:0000256" key="1">
    <source>
        <dbReference type="ARBA" id="ARBA00004651"/>
    </source>
</evidence>
<comment type="function">
    <text evidence="9">Part of the Sec protein translocase complex. Interacts with the SecYEG preprotein conducting channel. SecDF uses the proton motive force (PMF) to complete protein translocation after the ATP-dependent function of SecA.</text>
</comment>
<feature type="domain" description="Protein translocase subunit SecDF P1" evidence="11">
    <location>
        <begin position="163"/>
        <end position="221"/>
    </location>
</feature>
<evidence type="ECO:0000256" key="2">
    <source>
        <dbReference type="ARBA" id="ARBA00022448"/>
    </source>
</evidence>